<comment type="subcellular location">
    <subcellularLocation>
        <location evidence="1">Cell membrane</location>
        <topology evidence="1">Multi-pass membrane protein</topology>
    </subcellularLocation>
</comment>
<evidence type="ECO:0000256" key="5">
    <source>
        <dbReference type="ARBA" id="ARBA00022989"/>
    </source>
</evidence>
<feature type="transmembrane region" description="Helical" evidence="8">
    <location>
        <begin position="184"/>
        <end position="206"/>
    </location>
</feature>
<feature type="transmembrane region" description="Helical" evidence="8">
    <location>
        <begin position="271"/>
        <end position="289"/>
    </location>
</feature>
<keyword evidence="11" id="KW-1185">Reference proteome</keyword>
<evidence type="ECO:0000313" key="10">
    <source>
        <dbReference type="EMBL" id="TKA13543.1"/>
    </source>
</evidence>
<evidence type="ECO:0000256" key="8">
    <source>
        <dbReference type="SAM" id="Phobius"/>
    </source>
</evidence>
<dbReference type="SUPFAM" id="SSF103481">
    <property type="entry name" value="Multidrug resistance efflux transporter EmrE"/>
    <property type="match status" value="2"/>
</dbReference>
<reference evidence="10 11" key="1">
    <citation type="submission" date="2019-04" db="EMBL/GenBank/DDBJ databases">
        <title>Streptomyces oryziradicis sp. nov., a novel actinomycete isolated from rhizosphere soil of rice (Oryza sativa L.).</title>
        <authorList>
            <person name="Li C."/>
        </authorList>
    </citation>
    <scope>NUCLEOTIDE SEQUENCE [LARGE SCALE GENOMIC DNA]</scope>
    <source>
        <strain evidence="10 11">NEAU-C40</strain>
    </source>
</reference>
<dbReference type="InterPro" id="IPR000620">
    <property type="entry name" value="EamA_dom"/>
</dbReference>
<evidence type="ECO:0000256" key="4">
    <source>
        <dbReference type="ARBA" id="ARBA00022692"/>
    </source>
</evidence>
<feature type="transmembrane region" description="Helical" evidence="8">
    <location>
        <begin position="247"/>
        <end position="265"/>
    </location>
</feature>
<dbReference type="Proteomes" id="UP000305778">
    <property type="component" value="Unassembled WGS sequence"/>
</dbReference>
<dbReference type="OrthoDB" id="3182968at2"/>
<comment type="caution">
    <text evidence="10">The sequence shown here is derived from an EMBL/GenBank/DDBJ whole genome shotgun (WGS) entry which is preliminary data.</text>
</comment>
<evidence type="ECO:0000256" key="6">
    <source>
        <dbReference type="ARBA" id="ARBA00023136"/>
    </source>
</evidence>
<feature type="transmembrane region" description="Helical" evidence="8">
    <location>
        <begin position="131"/>
        <end position="152"/>
    </location>
</feature>
<dbReference type="PANTHER" id="PTHR42920">
    <property type="entry name" value="OS03G0707200 PROTEIN-RELATED"/>
    <property type="match status" value="1"/>
</dbReference>
<protein>
    <submittedName>
        <fullName evidence="10">DMT family transporter</fullName>
    </submittedName>
</protein>
<feature type="transmembrane region" description="Helical" evidence="8">
    <location>
        <begin position="48"/>
        <end position="63"/>
    </location>
</feature>
<feature type="transmembrane region" description="Helical" evidence="8">
    <location>
        <begin position="18"/>
        <end position="36"/>
    </location>
</feature>
<keyword evidence="3" id="KW-1003">Cell membrane</keyword>
<dbReference type="Pfam" id="PF00892">
    <property type="entry name" value="EamA"/>
    <property type="match status" value="2"/>
</dbReference>
<gene>
    <name evidence="10" type="ORF">FCI23_00945</name>
</gene>
<accession>A0A4U0SVE8</accession>
<feature type="region of interest" description="Disordered" evidence="7">
    <location>
        <begin position="296"/>
        <end position="325"/>
    </location>
</feature>
<evidence type="ECO:0000256" key="1">
    <source>
        <dbReference type="ARBA" id="ARBA00004651"/>
    </source>
</evidence>
<dbReference type="AlphaFoldDB" id="A0A4U0SVE8"/>
<feature type="domain" description="EamA" evidence="9">
    <location>
        <begin position="19"/>
        <end position="147"/>
    </location>
</feature>
<evidence type="ECO:0000259" key="9">
    <source>
        <dbReference type="Pfam" id="PF00892"/>
    </source>
</evidence>
<keyword evidence="5 8" id="KW-1133">Transmembrane helix</keyword>
<feature type="transmembrane region" description="Helical" evidence="8">
    <location>
        <begin position="218"/>
        <end position="235"/>
    </location>
</feature>
<keyword evidence="4 8" id="KW-0812">Transmembrane</keyword>
<organism evidence="10 11">
    <name type="scientific">Actinacidiphila oryziradicis</name>
    <dbReference type="NCBI Taxonomy" id="2571141"/>
    <lineage>
        <taxon>Bacteria</taxon>
        <taxon>Bacillati</taxon>
        <taxon>Actinomycetota</taxon>
        <taxon>Actinomycetes</taxon>
        <taxon>Kitasatosporales</taxon>
        <taxon>Streptomycetaceae</taxon>
        <taxon>Actinacidiphila</taxon>
    </lineage>
</organism>
<evidence type="ECO:0000256" key="3">
    <source>
        <dbReference type="ARBA" id="ARBA00022475"/>
    </source>
</evidence>
<evidence type="ECO:0000256" key="7">
    <source>
        <dbReference type="SAM" id="MobiDB-lite"/>
    </source>
</evidence>
<feature type="transmembrane region" description="Helical" evidence="8">
    <location>
        <begin position="104"/>
        <end position="124"/>
    </location>
</feature>
<dbReference type="EMBL" id="SUMC01000001">
    <property type="protein sequence ID" value="TKA13543.1"/>
    <property type="molecule type" value="Genomic_DNA"/>
</dbReference>
<feature type="domain" description="EamA" evidence="9">
    <location>
        <begin position="155"/>
        <end position="289"/>
    </location>
</feature>
<sequence length="325" mass="33517">MPVNSAARSRLNRSQTGAIAGLLIVTAIWGATFVVVKDATARLPVFDFLMWRFGIAGVLMAILRPQALRRMDRGVAGRGAAIGLLLGLAYITQTMGLQTTSAAVSGFLTGLFVVFTPLLTCLLFRTRLRPLVWVAVVIAASGLALMTLNGVAFGSGELLTLLCAVCFALHIVALGRWSPGRDPYALTVIQMATVSAMCFVGALLQGPGLRSPGGGSEWTAVLITAVLASAFAYMVQTWAQAHVTPTQAAVVLTMEPVFAGISAVVFGGESLTMSTVAGGGLVVAAMYLIELSGTSSGEATPEEASVGTATTVPDAEARGPTAGVQ</sequence>
<feature type="transmembrane region" description="Helical" evidence="8">
    <location>
        <begin position="75"/>
        <end position="92"/>
    </location>
</feature>
<feature type="transmembrane region" description="Helical" evidence="8">
    <location>
        <begin position="158"/>
        <end position="177"/>
    </location>
</feature>
<dbReference type="InterPro" id="IPR051258">
    <property type="entry name" value="Diverse_Substrate_Transporter"/>
</dbReference>
<name>A0A4U0SVE8_9ACTN</name>
<evidence type="ECO:0000256" key="2">
    <source>
        <dbReference type="ARBA" id="ARBA00007362"/>
    </source>
</evidence>
<dbReference type="PANTHER" id="PTHR42920:SF5">
    <property type="entry name" value="EAMA DOMAIN-CONTAINING PROTEIN"/>
    <property type="match status" value="1"/>
</dbReference>
<dbReference type="InterPro" id="IPR037185">
    <property type="entry name" value="EmrE-like"/>
</dbReference>
<proteinExistence type="inferred from homology"/>
<dbReference type="GO" id="GO:0005886">
    <property type="term" value="C:plasma membrane"/>
    <property type="evidence" value="ECO:0007669"/>
    <property type="project" value="UniProtKB-SubCell"/>
</dbReference>
<evidence type="ECO:0000313" key="11">
    <source>
        <dbReference type="Proteomes" id="UP000305778"/>
    </source>
</evidence>
<keyword evidence="6 8" id="KW-0472">Membrane</keyword>
<comment type="similarity">
    <text evidence="2">Belongs to the EamA transporter family.</text>
</comment>